<dbReference type="EMBL" id="GU291811">
    <property type="protein sequence ID" value="ADQ38282.1"/>
    <property type="molecule type" value="Genomic_DNA"/>
</dbReference>
<evidence type="ECO:0000256" key="1">
    <source>
        <dbReference type="PIRSR" id="PIRSR613078-2"/>
    </source>
</evidence>
<dbReference type="Pfam" id="PF00300">
    <property type="entry name" value="His_Phos_1"/>
    <property type="match status" value="1"/>
</dbReference>
<dbReference type="InterPro" id="IPR013078">
    <property type="entry name" value="His_Pase_superF_clade-1"/>
</dbReference>
<dbReference type="PANTHER" id="PTHR47623:SF1">
    <property type="entry name" value="OS09G0287300 PROTEIN"/>
    <property type="match status" value="1"/>
</dbReference>
<dbReference type="SUPFAM" id="SSF53254">
    <property type="entry name" value="Phosphoglycerate mutase-like"/>
    <property type="match status" value="1"/>
</dbReference>
<dbReference type="PANTHER" id="PTHR47623">
    <property type="entry name" value="OS09G0287300 PROTEIN"/>
    <property type="match status" value="1"/>
</dbReference>
<feature type="binding site" evidence="1">
    <location>
        <position position="58"/>
    </location>
    <ligand>
        <name>substrate</name>
    </ligand>
</feature>
<proteinExistence type="predicted"/>
<dbReference type="CDD" id="cd07067">
    <property type="entry name" value="HP_PGM_like"/>
    <property type="match status" value="1"/>
</dbReference>
<organism evidence="2">
    <name type="scientific">Azospirillum baldaniorum</name>
    <dbReference type="NCBI Taxonomy" id="1064539"/>
    <lineage>
        <taxon>Bacteria</taxon>
        <taxon>Pseudomonadati</taxon>
        <taxon>Pseudomonadota</taxon>
        <taxon>Alphaproteobacteria</taxon>
        <taxon>Rhodospirillales</taxon>
        <taxon>Azospirillaceae</taxon>
        <taxon>Azospirillum</taxon>
    </lineage>
</organism>
<reference evidence="2" key="1">
    <citation type="journal article" date="2011" name="Mol. Plant Microbe Interact.">
        <title>The Pseudomonas secondary metabolite 2,4-diacetylphloroglucinol is a signal inducing rhizoplane expression of Azospirillum genes involved in plant-growth promotion.</title>
        <authorList>
            <person name="Combes-Meynet E."/>
            <person name="Pothier J.F."/>
            <person name="Moenne-Loccoz Y."/>
            <person name="Prigent-Combaret C."/>
        </authorList>
    </citation>
    <scope>NUCLEOTIDE SEQUENCE</scope>
    <source>
        <strain evidence="2">Sp245</strain>
    </source>
</reference>
<gene>
    <name evidence="2" type="primary">sixA</name>
</gene>
<name>E5DG89_9PROT</name>
<evidence type="ECO:0000313" key="2">
    <source>
        <dbReference type="EMBL" id="ADQ38282.1"/>
    </source>
</evidence>
<protein>
    <submittedName>
        <fullName evidence="2">Putative phosphohistidine phosphatase</fullName>
    </submittedName>
</protein>
<dbReference type="AlphaFoldDB" id="E5DG89"/>
<accession>E5DG89</accession>
<sequence>MKTLYLMRHGKSAWDDPSLDDHDRPLAPRGRKAARLVGHELKDRGARIGLVLCSTARRAADTADRLLEVMDAPDIPVERERGLYLCGAGVLLERLRDAPDSASSLMLVAHNPDLHDLARELTGSGEERHRAALAEKFPTGACAVILFEAARWADLDSGAGRLGRFHPAAETLLTPFCQMGYFNP</sequence>
<dbReference type="SMART" id="SM00855">
    <property type="entry name" value="PGAM"/>
    <property type="match status" value="1"/>
</dbReference>
<dbReference type="Gene3D" id="3.40.50.1240">
    <property type="entry name" value="Phosphoglycerate mutase-like"/>
    <property type="match status" value="1"/>
</dbReference>
<dbReference type="InterPro" id="IPR029033">
    <property type="entry name" value="His_PPase_superfam"/>
</dbReference>